<organism evidence="2 3">
    <name type="scientific">Plutella xylostella</name>
    <name type="common">Diamondback moth</name>
    <name type="synonym">Plutella maculipennis</name>
    <dbReference type="NCBI Taxonomy" id="51655"/>
    <lineage>
        <taxon>Eukaryota</taxon>
        <taxon>Metazoa</taxon>
        <taxon>Ecdysozoa</taxon>
        <taxon>Arthropoda</taxon>
        <taxon>Hexapoda</taxon>
        <taxon>Insecta</taxon>
        <taxon>Pterygota</taxon>
        <taxon>Neoptera</taxon>
        <taxon>Endopterygota</taxon>
        <taxon>Lepidoptera</taxon>
        <taxon>Glossata</taxon>
        <taxon>Ditrysia</taxon>
        <taxon>Yponomeutoidea</taxon>
        <taxon>Plutellidae</taxon>
        <taxon>Plutella</taxon>
    </lineage>
</organism>
<reference evidence="2" key="1">
    <citation type="submission" date="2020-11" db="EMBL/GenBank/DDBJ databases">
        <authorList>
            <person name="Whiteford S."/>
        </authorList>
    </citation>
    <scope>NUCLEOTIDE SEQUENCE</scope>
</reference>
<feature type="region of interest" description="Disordered" evidence="1">
    <location>
        <begin position="48"/>
        <end position="90"/>
    </location>
</feature>
<dbReference type="AlphaFoldDB" id="A0A8S4FP02"/>
<dbReference type="EMBL" id="CAJHNJ030000036">
    <property type="protein sequence ID" value="CAG9128793.1"/>
    <property type="molecule type" value="Genomic_DNA"/>
</dbReference>
<gene>
    <name evidence="2" type="ORF">PLXY2_LOCUS9347</name>
</gene>
<keyword evidence="3" id="KW-1185">Reference proteome</keyword>
<feature type="compositionally biased region" description="Basic residues" evidence="1">
    <location>
        <begin position="64"/>
        <end position="79"/>
    </location>
</feature>
<evidence type="ECO:0000256" key="1">
    <source>
        <dbReference type="SAM" id="MobiDB-lite"/>
    </source>
</evidence>
<proteinExistence type="predicted"/>
<name>A0A8S4FP02_PLUXY</name>
<accession>A0A8S4FP02</accession>
<protein>
    <submittedName>
        <fullName evidence="2">(diamondback moth) hypothetical protein</fullName>
    </submittedName>
</protein>
<evidence type="ECO:0000313" key="3">
    <source>
        <dbReference type="Proteomes" id="UP000653454"/>
    </source>
</evidence>
<sequence>MQLAVNMLVNVKYGFLMSEMSPDVDMLRSKEAGYTECAVPRRMRRSFPPILEEKENGSSETKRIKIVQKKRRSHRRSRSRLPVLTEHDEC</sequence>
<feature type="compositionally biased region" description="Basic and acidic residues" evidence="1">
    <location>
        <begin position="51"/>
        <end position="63"/>
    </location>
</feature>
<evidence type="ECO:0000313" key="2">
    <source>
        <dbReference type="EMBL" id="CAG9128793.1"/>
    </source>
</evidence>
<dbReference type="Proteomes" id="UP000653454">
    <property type="component" value="Unassembled WGS sequence"/>
</dbReference>
<comment type="caution">
    <text evidence="2">The sequence shown here is derived from an EMBL/GenBank/DDBJ whole genome shotgun (WGS) entry which is preliminary data.</text>
</comment>